<dbReference type="GO" id="GO:0031965">
    <property type="term" value="C:nuclear membrane"/>
    <property type="evidence" value="ECO:0007669"/>
    <property type="project" value="UniProtKB-SubCell"/>
</dbReference>
<feature type="domain" description="C3H1-type" evidence="7">
    <location>
        <begin position="4"/>
        <end position="33"/>
    </location>
</feature>
<gene>
    <name evidence="8" type="ORF">PMAYCL1PPCAC_02965</name>
</gene>
<comment type="function">
    <text evidence="3">Required for the export of mRNAs containing poly(A) tails from the nucleus into the cytoplasm.</text>
</comment>
<dbReference type="PANTHER" id="PTHR46527">
    <property type="entry name" value="NUCLEOPORIN-LIKE PROTEIN 2"/>
    <property type="match status" value="1"/>
</dbReference>
<accession>A0AAN4Z7R7</accession>
<evidence type="ECO:0000313" key="9">
    <source>
        <dbReference type="Proteomes" id="UP001328107"/>
    </source>
</evidence>
<keyword evidence="6" id="KW-0863">Zinc-finger</keyword>
<reference evidence="9" key="1">
    <citation type="submission" date="2022-10" db="EMBL/GenBank/DDBJ databases">
        <title>Genome assembly of Pristionchus species.</title>
        <authorList>
            <person name="Yoshida K."/>
            <person name="Sommer R.J."/>
        </authorList>
    </citation>
    <scope>NUCLEOTIDE SEQUENCE [LARGE SCALE GENOMIC DNA]</scope>
    <source>
        <strain evidence="9">RS5460</strain>
    </source>
</reference>
<dbReference type="EMBL" id="BTRK01000001">
    <property type="protein sequence ID" value="GMR32770.1"/>
    <property type="molecule type" value="Genomic_DNA"/>
</dbReference>
<dbReference type="InterPro" id="IPR000571">
    <property type="entry name" value="Znf_CCCH"/>
</dbReference>
<dbReference type="PANTHER" id="PTHR46527:SF1">
    <property type="entry name" value="NUCLEOPORIN NUP42"/>
    <property type="match status" value="1"/>
</dbReference>
<feature type="non-terminal residue" evidence="8">
    <location>
        <position position="1"/>
    </location>
</feature>
<evidence type="ECO:0000256" key="6">
    <source>
        <dbReference type="PROSITE-ProRule" id="PRU00723"/>
    </source>
</evidence>
<name>A0AAN4Z7R7_9BILA</name>
<protein>
    <recommendedName>
        <fullName evidence="4">Nucleoporin NUP42</fullName>
    </recommendedName>
    <alternativeName>
        <fullName evidence="5">Nucleoporin-like protein 2</fullName>
    </alternativeName>
</protein>
<evidence type="ECO:0000313" key="8">
    <source>
        <dbReference type="EMBL" id="GMR32770.1"/>
    </source>
</evidence>
<feature type="zinc finger region" description="C3H1-type" evidence="6">
    <location>
        <begin position="4"/>
        <end position="33"/>
    </location>
</feature>
<evidence type="ECO:0000259" key="7">
    <source>
        <dbReference type="PROSITE" id="PS50103"/>
    </source>
</evidence>
<proteinExistence type="predicted"/>
<evidence type="ECO:0000256" key="3">
    <source>
        <dbReference type="ARBA" id="ARBA00037262"/>
    </source>
</evidence>
<dbReference type="Proteomes" id="UP001328107">
    <property type="component" value="Unassembled WGS sequence"/>
</dbReference>
<keyword evidence="6" id="KW-0862">Zinc</keyword>
<comment type="caution">
    <text evidence="8">The sequence shown here is derived from an EMBL/GenBank/DDBJ whole genome shotgun (WGS) entry which is preliminary data.</text>
</comment>
<evidence type="ECO:0000256" key="4">
    <source>
        <dbReference type="ARBA" id="ARBA00039886"/>
    </source>
</evidence>
<keyword evidence="2" id="KW-0539">Nucleus</keyword>
<keyword evidence="6" id="KW-0479">Metal-binding</keyword>
<comment type="subcellular location">
    <subcellularLocation>
        <location evidence="1">Nucleus membrane</location>
        <topology evidence="1">Peripheral membrane protein</topology>
        <orientation evidence="1">Cytoplasmic side</orientation>
    </subcellularLocation>
</comment>
<evidence type="ECO:0000256" key="1">
    <source>
        <dbReference type="ARBA" id="ARBA00004335"/>
    </source>
</evidence>
<organism evidence="8 9">
    <name type="scientific">Pristionchus mayeri</name>
    <dbReference type="NCBI Taxonomy" id="1317129"/>
    <lineage>
        <taxon>Eukaryota</taxon>
        <taxon>Metazoa</taxon>
        <taxon>Ecdysozoa</taxon>
        <taxon>Nematoda</taxon>
        <taxon>Chromadorea</taxon>
        <taxon>Rhabditida</taxon>
        <taxon>Rhabditina</taxon>
        <taxon>Diplogasteromorpha</taxon>
        <taxon>Diplogasteroidea</taxon>
        <taxon>Neodiplogasteridae</taxon>
        <taxon>Pristionchus</taxon>
    </lineage>
</organism>
<evidence type="ECO:0000256" key="2">
    <source>
        <dbReference type="ARBA" id="ARBA00023242"/>
    </source>
</evidence>
<sequence>LPRMRPPPVCRFFNGTPGSCYNGDACPFFHQQVQVPSNTYASYSSSYQKKNSWASSYDPNKYKYVAPKKAEDVLTKITRTISNDEQQPEISKTIQIKVKNEEAASSYSSPPDLSCIYSNPADLSTMDRCAFEAASFTMGMIPVVAPSEDLC</sequence>
<evidence type="ECO:0000256" key="5">
    <source>
        <dbReference type="ARBA" id="ARBA00042384"/>
    </source>
</evidence>
<dbReference type="AlphaFoldDB" id="A0AAN4Z7R7"/>
<keyword evidence="9" id="KW-1185">Reference proteome</keyword>
<dbReference type="InterPro" id="IPR051767">
    <property type="entry name" value="Nucleoporin_NUP42"/>
</dbReference>
<dbReference type="PROSITE" id="PS50103">
    <property type="entry name" value="ZF_C3H1"/>
    <property type="match status" value="1"/>
</dbReference>
<dbReference type="GO" id="GO:0008270">
    <property type="term" value="F:zinc ion binding"/>
    <property type="evidence" value="ECO:0007669"/>
    <property type="project" value="UniProtKB-KW"/>
</dbReference>